<dbReference type="InterPro" id="IPR001387">
    <property type="entry name" value="Cro/C1-type_HTH"/>
</dbReference>
<dbReference type="InterPro" id="IPR010982">
    <property type="entry name" value="Lambda_DNA-bd_dom_sf"/>
</dbReference>
<dbReference type="STRING" id="1335309.GA0116948_104263"/>
<accession>A0A1C4CRL6</accession>
<dbReference type="PROSITE" id="PS50943">
    <property type="entry name" value="HTH_CROC1"/>
    <property type="match status" value="1"/>
</dbReference>
<dbReference type="AlphaFoldDB" id="A0A1C4CRL6"/>
<reference evidence="2 3" key="1">
    <citation type="submission" date="2016-08" db="EMBL/GenBank/DDBJ databases">
        <authorList>
            <person name="Seilhamer J.J."/>
        </authorList>
    </citation>
    <scope>NUCLEOTIDE SEQUENCE [LARGE SCALE GENOMIC DNA]</scope>
    <source>
        <strain evidence="2 3">A37T2</strain>
    </source>
</reference>
<feature type="domain" description="HTH cro/C1-type" evidence="1">
    <location>
        <begin position="43"/>
        <end position="99"/>
    </location>
</feature>
<name>A0A1C4CRL6_9BACT</name>
<dbReference type="SUPFAM" id="SSF47413">
    <property type="entry name" value="lambda repressor-like DNA-binding domains"/>
    <property type="match status" value="1"/>
</dbReference>
<dbReference type="GO" id="GO:0003677">
    <property type="term" value="F:DNA binding"/>
    <property type="evidence" value="ECO:0007669"/>
    <property type="project" value="InterPro"/>
</dbReference>
<dbReference type="Proteomes" id="UP000242818">
    <property type="component" value="Unassembled WGS sequence"/>
</dbReference>
<evidence type="ECO:0000259" key="1">
    <source>
        <dbReference type="PROSITE" id="PS50943"/>
    </source>
</evidence>
<dbReference type="OrthoDB" id="680449at2"/>
<evidence type="ECO:0000313" key="2">
    <source>
        <dbReference type="EMBL" id="SCC21797.1"/>
    </source>
</evidence>
<dbReference type="CDD" id="cd00093">
    <property type="entry name" value="HTH_XRE"/>
    <property type="match status" value="1"/>
</dbReference>
<dbReference type="RefSeq" id="WP_089710982.1">
    <property type="nucleotide sequence ID" value="NZ_FMAR01000004.1"/>
</dbReference>
<dbReference type="EMBL" id="FMAR01000004">
    <property type="protein sequence ID" value="SCC21797.1"/>
    <property type="molecule type" value="Genomic_DNA"/>
</dbReference>
<protein>
    <submittedName>
        <fullName evidence="2">Helix-turn-helix</fullName>
    </submittedName>
</protein>
<dbReference type="Pfam" id="PF01381">
    <property type="entry name" value="HTH_3"/>
    <property type="match status" value="1"/>
</dbReference>
<evidence type="ECO:0000313" key="3">
    <source>
        <dbReference type="Proteomes" id="UP000242818"/>
    </source>
</evidence>
<sequence>MNNINKKLADISAGEVSNWPEQVRARRENRAWLKKSAIIALKVLEALKAQGLTQKDLAGRLGVSPQQVSKIVKGHENLTLETITRLEQELGIQLLVGPVAEEKEIVIVS</sequence>
<gene>
    <name evidence="2" type="ORF">GA0116948_104263</name>
</gene>
<dbReference type="SMART" id="SM00530">
    <property type="entry name" value="HTH_XRE"/>
    <property type="match status" value="1"/>
</dbReference>
<organism evidence="2 3">
    <name type="scientific">Chitinophaga costaii</name>
    <dbReference type="NCBI Taxonomy" id="1335309"/>
    <lineage>
        <taxon>Bacteria</taxon>
        <taxon>Pseudomonadati</taxon>
        <taxon>Bacteroidota</taxon>
        <taxon>Chitinophagia</taxon>
        <taxon>Chitinophagales</taxon>
        <taxon>Chitinophagaceae</taxon>
        <taxon>Chitinophaga</taxon>
    </lineage>
</organism>
<dbReference type="Gene3D" id="1.10.260.40">
    <property type="entry name" value="lambda repressor-like DNA-binding domains"/>
    <property type="match status" value="1"/>
</dbReference>
<proteinExistence type="predicted"/>
<keyword evidence="3" id="KW-1185">Reference proteome</keyword>